<dbReference type="InterPro" id="IPR011990">
    <property type="entry name" value="TPR-like_helical_dom_sf"/>
</dbReference>
<name>A0ABW3K6H2_9BACT</name>
<proteinExistence type="predicted"/>
<dbReference type="PROSITE" id="PS51257">
    <property type="entry name" value="PROKAR_LIPOPROTEIN"/>
    <property type="match status" value="1"/>
</dbReference>
<protein>
    <submittedName>
        <fullName evidence="1">SusD/RagB family nutrient-binding outer membrane lipoprotein</fullName>
    </submittedName>
</protein>
<dbReference type="Proteomes" id="UP001597112">
    <property type="component" value="Unassembled WGS sequence"/>
</dbReference>
<dbReference type="SUPFAM" id="SSF48452">
    <property type="entry name" value="TPR-like"/>
    <property type="match status" value="1"/>
</dbReference>
<reference evidence="2" key="1">
    <citation type="journal article" date="2019" name="Int. J. Syst. Evol. Microbiol.">
        <title>The Global Catalogue of Microorganisms (GCM) 10K type strain sequencing project: providing services to taxonomists for standard genome sequencing and annotation.</title>
        <authorList>
            <consortium name="The Broad Institute Genomics Platform"/>
            <consortium name="The Broad Institute Genome Sequencing Center for Infectious Disease"/>
            <person name="Wu L."/>
            <person name="Ma J."/>
        </authorList>
    </citation>
    <scope>NUCLEOTIDE SEQUENCE [LARGE SCALE GENOMIC DNA]</scope>
    <source>
        <strain evidence="2">CCUG 58938</strain>
    </source>
</reference>
<evidence type="ECO:0000313" key="2">
    <source>
        <dbReference type="Proteomes" id="UP001597112"/>
    </source>
</evidence>
<accession>A0ABW3K6H2</accession>
<dbReference type="RefSeq" id="WP_377580729.1">
    <property type="nucleotide sequence ID" value="NZ_JBHTKA010000007.1"/>
</dbReference>
<evidence type="ECO:0000313" key="1">
    <source>
        <dbReference type="EMBL" id="MFD1001244.1"/>
    </source>
</evidence>
<dbReference type="Pfam" id="PF12771">
    <property type="entry name" value="SusD-like_2"/>
    <property type="match status" value="1"/>
</dbReference>
<sequence length="484" mass="53869">MKYIRINIEKVVQAVVLVMIATSCSDFGDTNINPNASTTPVTAALLTSALTDVASSIGAYQSESTLFVQYLSQSQYPEASLYSTTSASWSDYYLGPLENLQTIIQYNTDETTKATMAQYGSNNNQIAVARILKVYYYRLVTDQWGDIPYSQALVKNLQPVYDTQESIYTDFFKELKEASAQFDDGKAVQGDILFGGDASRWKMFANSLRMLIALRLSKVAPETAQTEFVAAYNDAAGHIRTNADNAVYVFLNDNNFRNPWSANFDGRDDYGVSNVLIDQLKALDDPRISGFAAETSDGEYIGLPYGLTRDSLINWTAASDYSRPSAKMLAKTFPGYVITASQMLLAEAEAVANNWISGDASSLYNDAIKASFEQWEVYSDATYQAYISNTEISIASSDTDETLERIGTQRWLALFPNGLEAWAEWRRTEYPALVPTPYAVSESKQIPVRYGYPNSENNLNKTNYDAAVARIGGDTHDIKVWWDK</sequence>
<keyword evidence="1" id="KW-0449">Lipoprotein</keyword>
<organism evidence="1 2">
    <name type="scientific">Ohtaekwangia kribbensis</name>
    <dbReference type="NCBI Taxonomy" id="688913"/>
    <lineage>
        <taxon>Bacteria</taxon>
        <taxon>Pseudomonadati</taxon>
        <taxon>Bacteroidota</taxon>
        <taxon>Cytophagia</taxon>
        <taxon>Cytophagales</taxon>
        <taxon>Fulvivirgaceae</taxon>
        <taxon>Ohtaekwangia</taxon>
    </lineage>
</organism>
<dbReference type="Gene3D" id="1.25.40.390">
    <property type="match status" value="1"/>
</dbReference>
<dbReference type="EMBL" id="JBHTKA010000007">
    <property type="protein sequence ID" value="MFD1001244.1"/>
    <property type="molecule type" value="Genomic_DNA"/>
</dbReference>
<keyword evidence="2" id="KW-1185">Reference proteome</keyword>
<gene>
    <name evidence="1" type="ORF">ACFQ21_18085</name>
</gene>
<comment type="caution">
    <text evidence="1">The sequence shown here is derived from an EMBL/GenBank/DDBJ whole genome shotgun (WGS) entry which is preliminary data.</text>
</comment>
<dbReference type="InterPro" id="IPR041662">
    <property type="entry name" value="SusD-like_2"/>
</dbReference>